<feature type="binding site" evidence="6">
    <location>
        <position position="155"/>
    </location>
    <ligand>
        <name>FMN</name>
        <dbReference type="ChEBI" id="CHEBI:58210"/>
    </ligand>
</feature>
<evidence type="ECO:0000313" key="8">
    <source>
        <dbReference type="EMBL" id="RNA68729.1"/>
    </source>
</evidence>
<dbReference type="GO" id="GO:0016705">
    <property type="term" value="F:oxidoreductase activity, acting on paired donors, with incorporation or reduction of molecular oxygen"/>
    <property type="evidence" value="ECO:0007669"/>
    <property type="project" value="InterPro"/>
</dbReference>
<dbReference type="Proteomes" id="UP000278746">
    <property type="component" value="Unassembled WGS sequence"/>
</dbReference>
<keyword evidence="1 6" id="KW-0285">Flavoprotein</keyword>
<dbReference type="PANTHER" id="PTHR30011:SF16">
    <property type="entry name" value="C2H2 FINGER DOMAIN TRANSCRIPTION FACTOR (EUROFUNG)-RELATED"/>
    <property type="match status" value="1"/>
</dbReference>
<evidence type="ECO:0000256" key="6">
    <source>
        <dbReference type="PIRSR" id="PIRSR000337-1"/>
    </source>
</evidence>
<reference evidence="8 9" key="1">
    <citation type="submission" date="2018-10" db="EMBL/GenBank/DDBJ databases">
        <title>Bacillus Keqinensis sp. nov., a moderately halophilic bacterium isolated from a saline-alkaline lake.</title>
        <authorList>
            <person name="Wang H."/>
        </authorList>
    </citation>
    <scope>NUCLEOTIDE SEQUENCE [LARGE SCALE GENOMIC DNA]</scope>
    <source>
        <strain evidence="8 9">KQ-3</strain>
    </source>
</reference>
<evidence type="ECO:0000256" key="5">
    <source>
        <dbReference type="ARBA" id="ARBA00033748"/>
    </source>
</evidence>
<evidence type="ECO:0000256" key="2">
    <source>
        <dbReference type="ARBA" id="ARBA00022643"/>
    </source>
</evidence>
<dbReference type="Pfam" id="PF00296">
    <property type="entry name" value="Bac_luciferase"/>
    <property type="match status" value="1"/>
</dbReference>
<dbReference type="AlphaFoldDB" id="A0A3M7TTW0"/>
<accession>A0A3M7TTW0</accession>
<keyword evidence="2 6" id="KW-0288">FMN</keyword>
<dbReference type="InterPro" id="IPR016215">
    <property type="entry name" value="NTA_MOA"/>
</dbReference>
<dbReference type="OrthoDB" id="3265338at2"/>
<feature type="domain" description="Luciferase-like" evidence="7">
    <location>
        <begin position="31"/>
        <end position="395"/>
    </location>
</feature>
<feature type="binding site" evidence="6">
    <location>
        <position position="231"/>
    </location>
    <ligand>
        <name>FMN</name>
        <dbReference type="ChEBI" id="CHEBI:58210"/>
    </ligand>
</feature>
<dbReference type="SUPFAM" id="SSF51679">
    <property type="entry name" value="Bacterial luciferase-like"/>
    <property type="match status" value="1"/>
</dbReference>
<dbReference type="InterPro" id="IPR036661">
    <property type="entry name" value="Luciferase-like_sf"/>
</dbReference>
<dbReference type="PIRSF" id="PIRSF000337">
    <property type="entry name" value="NTA_MOA"/>
    <property type="match status" value="1"/>
</dbReference>
<evidence type="ECO:0000256" key="3">
    <source>
        <dbReference type="ARBA" id="ARBA00023002"/>
    </source>
</evidence>
<sequence length="470" mass="53416">MTRQIILNAFDMTSAMHNSHGLWKHKESRRHREYTDPAYWAELARLLEKGKFDAVFFAEVLGVYDTYRQSGSPSIRDGLQVPAIDASYVVPFMASVTEHLSFAITVSTTYEQPFTNARKFSSLDHLTDGRIAWNVVTSYLPNAARNFGLSDMVRHDKRYTIADEFLEASYKLWEGSWEDNAVVEDSDNKTLVDPEKVHQINHQGTFFNVAGPHLSAPSPQRTPVLYQAGTSDKGRAFAAKHAECIFVGGPTPEKIREYIDDIREQARRIGRNPDHLKFFSFLNVVVAPTTEEAEQKFAEYDQLWSVDSAKAQFSGASGHDLAFYESLDQDLPFDFKKTEHAHYKQATVDRNRDKKPTIREVLSRFEHIDRETCIVGNPKEVADGIQKQFEASGVDGFNLNHLVSPGDLQAFVDLVVPELQARGLYKTEYKKGTLREKIFEHTDADLPEDHPGYAYKVTKKDLKLKGETVR</sequence>
<dbReference type="InterPro" id="IPR011251">
    <property type="entry name" value="Luciferase-like_dom"/>
</dbReference>
<dbReference type="NCBIfam" id="TIGR03860">
    <property type="entry name" value="FMN_nitrolo"/>
    <property type="match status" value="1"/>
</dbReference>
<feature type="binding site" evidence="6">
    <location>
        <position position="159"/>
    </location>
    <ligand>
        <name>FMN</name>
        <dbReference type="ChEBI" id="CHEBI:58210"/>
    </ligand>
</feature>
<evidence type="ECO:0000256" key="4">
    <source>
        <dbReference type="ARBA" id="ARBA00023033"/>
    </source>
</evidence>
<keyword evidence="4" id="KW-0503">Monooxygenase</keyword>
<comment type="caution">
    <text evidence="8">The sequence shown here is derived from an EMBL/GenBank/DDBJ whole genome shotgun (WGS) entry which is preliminary data.</text>
</comment>
<dbReference type="InterPro" id="IPR051260">
    <property type="entry name" value="Diverse_substr_monoxygenases"/>
</dbReference>
<evidence type="ECO:0000313" key="9">
    <source>
        <dbReference type="Proteomes" id="UP000278746"/>
    </source>
</evidence>
<evidence type="ECO:0000256" key="1">
    <source>
        <dbReference type="ARBA" id="ARBA00022630"/>
    </source>
</evidence>
<feature type="binding site" evidence="6">
    <location>
        <position position="105"/>
    </location>
    <ligand>
        <name>FMN</name>
        <dbReference type="ChEBI" id="CHEBI:58210"/>
    </ligand>
</feature>
<keyword evidence="3" id="KW-0560">Oxidoreductase</keyword>
<gene>
    <name evidence="8" type="ORF">EBO34_01815</name>
</gene>
<organism evidence="8 9">
    <name type="scientific">Alteribacter keqinensis</name>
    <dbReference type="NCBI Taxonomy" id="2483800"/>
    <lineage>
        <taxon>Bacteria</taxon>
        <taxon>Bacillati</taxon>
        <taxon>Bacillota</taxon>
        <taxon>Bacilli</taxon>
        <taxon>Bacillales</taxon>
        <taxon>Bacillaceae</taxon>
        <taxon>Alteribacter</taxon>
    </lineage>
</organism>
<dbReference type="GO" id="GO:0004497">
    <property type="term" value="F:monooxygenase activity"/>
    <property type="evidence" value="ECO:0007669"/>
    <property type="project" value="UniProtKB-KW"/>
</dbReference>
<dbReference type="Gene3D" id="3.20.20.30">
    <property type="entry name" value="Luciferase-like domain"/>
    <property type="match status" value="1"/>
</dbReference>
<proteinExistence type="inferred from homology"/>
<dbReference type="PANTHER" id="PTHR30011">
    <property type="entry name" value="ALKANESULFONATE MONOOXYGENASE-RELATED"/>
    <property type="match status" value="1"/>
</dbReference>
<evidence type="ECO:0000259" key="7">
    <source>
        <dbReference type="Pfam" id="PF00296"/>
    </source>
</evidence>
<keyword evidence="9" id="KW-1185">Reference proteome</keyword>
<protein>
    <submittedName>
        <fullName evidence="8">LLM class flavin-dependent oxidoreductase</fullName>
    </submittedName>
</protein>
<comment type="similarity">
    <text evidence="5">Belongs to the NtaA/SnaA/DszA monooxygenase family.</text>
</comment>
<dbReference type="EMBL" id="RHIB01000001">
    <property type="protein sequence ID" value="RNA68729.1"/>
    <property type="molecule type" value="Genomic_DNA"/>
</dbReference>
<name>A0A3M7TTW0_9BACI</name>
<dbReference type="RefSeq" id="WP_122896254.1">
    <property type="nucleotide sequence ID" value="NZ_RHIB01000001.1"/>
</dbReference>